<dbReference type="AlphaFoldDB" id="A0A9D1R705"/>
<feature type="transmembrane region" description="Helical" evidence="1">
    <location>
        <begin position="127"/>
        <end position="148"/>
    </location>
</feature>
<feature type="transmembrane region" description="Helical" evidence="1">
    <location>
        <begin position="326"/>
        <end position="348"/>
    </location>
</feature>
<feature type="transmembrane region" description="Helical" evidence="1">
    <location>
        <begin position="209"/>
        <end position="232"/>
    </location>
</feature>
<proteinExistence type="predicted"/>
<dbReference type="EMBL" id="DXGH01000062">
    <property type="protein sequence ID" value="HIW82074.1"/>
    <property type="molecule type" value="Genomic_DNA"/>
</dbReference>
<reference evidence="2" key="1">
    <citation type="journal article" date="2021" name="PeerJ">
        <title>Extensive microbial diversity within the chicken gut microbiome revealed by metagenomics and culture.</title>
        <authorList>
            <person name="Gilroy R."/>
            <person name="Ravi A."/>
            <person name="Getino M."/>
            <person name="Pursley I."/>
            <person name="Horton D.L."/>
            <person name="Alikhan N.F."/>
            <person name="Baker D."/>
            <person name="Gharbi K."/>
            <person name="Hall N."/>
            <person name="Watson M."/>
            <person name="Adriaenssens E.M."/>
            <person name="Foster-Nyarko E."/>
            <person name="Jarju S."/>
            <person name="Secka A."/>
            <person name="Antonio M."/>
            <person name="Oren A."/>
            <person name="Chaudhuri R.R."/>
            <person name="La Ragione R."/>
            <person name="Hildebrand F."/>
            <person name="Pallen M.J."/>
        </authorList>
    </citation>
    <scope>NUCLEOTIDE SEQUENCE</scope>
    <source>
        <strain evidence="2">CHK195-6426</strain>
    </source>
</reference>
<accession>A0A9D1R705</accession>
<keyword evidence="1" id="KW-0812">Transmembrane</keyword>
<name>A0A9D1R705_9FIRM</name>
<feature type="transmembrane region" description="Helical" evidence="1">
    <location>
        <begin position="98"/>
        <end position="115"/>
    </location>
</feature>
<protein>
    <submittedName>
        <fullName evidence="2">Stage III sporulation protein AE</fullName>
    </submittedName>
</protein>
<sequence length="353" mass="37726">MIELESIWEDYGLDKLQEGMRTLFPESSISLSDLMSEIMTGDILGALSKLLQGSIAGIAGQLTGMRNIFVWLLVLGIVSALMAHFVEVFDRHQIADMAFYFMYLLFSAILLKCFSQAAQTAVETIENIVLFIKLLVPTYLIAVGVSTGSTTVGAYYQLLLLIIYGVENILTGAVIPFVYSHAMLSVINGIWMEEKLNLLIELLEKGIGWVLKAALGVVTGISVFQAVITPVIDSVKASTLQKVISAIPGIGNAADGVVELVAGSAVVIKNTIGIALLILLLLLCAAPLLKIFCIACLLKGAAAFMGLVSDKRITACANRTGDAGMLLFRTTGTALLLFLVTLSIVATATNRGF</sequence>
<feature type="transmembrane region" description="Helical" evidence="1">
    <location>
        <begin position="68"/>
        <end position="86"/>
    </location>
</feature>
<organism evidence="2 3">
    <name type="scientific">Candidatus Acetatifactor stercoripullorum</name>
    <dbReference type="NCBI Taxonomy" id="2838414"/>
    <lineage>
        <taxon>Bacteria</taxon>
        <taxon>Bacillati</taxon>
        <taxon>Bacillota</taxon>
        <taxon>Clostridia</taxon>
        <taxon>Lachnospirales</taxon>
        <taxon>Lachnospiraceae</taxon>
        <taxon>Acetatifactor</taxon>
    </lineage>
</organism>
<evidence type="ECO:0000313" key="3">
    <source>
        <dbReference type="Proteomes" id="UP000824265"/>
    </source>
</evidence>
<feature type="transmembrane region" description="Helical" evidence="1">
    <location>
        <begin position="272"/>
        <end position="305"/>
    </location>
</feature>
<evidence type="ECO:0000256" key="1">
    <source>
        <dbReference type="SAM" id="Phobius"/>
    </source>
</evidence>
<comment type="caution">
    <text evidence="2">The sequence shown here is derived from an EMBL/GenBank/DDBJ whole genome shotgun (WGS) entry which is preliminary data.</text>
</comment>
<evidence type="ECO:0000313" key="2">
    <source>
        <dbReference type="EMBL" id="HIW82074.1"/>
    </source>
</evidence>
<keyword evidence="1" id="KW-0472">Membrane</keyword>
<dbReference type="Proteomes" id="UP000824265">
    <property type="component" value="Unassembled WGS sequence"/>
</dbReference>
<gene>
    <name evidence="2" type="ORF">H9742_11275</name>
</gene>
<feature type="transmembrane region" description="Helical" evidence="1">
    <location>
        <begin position="154"/>
        <end position="179"/>
    </location>
</feature>
<dbReference type="InterPro" id="IPR014194">
    <property type="entry name" value="Spore_III_AE"/>
</dbReference>
<keyword evidence="1" id="KW-1133">Transmembrane helix</keyword>
<reference evidence="2" key="2">
    <citation type="submission" date="2021-04" db="EMBL/GenBank/DDBJ databases">
        <authorList>
            <person name="Gilroy R."/>
        </authorList>
    </citation>
    <scope>NUCLEOTIDE SEQUENCE</scope>
    <source>
        <strain evidence="2">CHK195-6426</strain>
    </source>
</reference>
<dbReference type="Pfam" id="PF09546">
    <property type="entry name" value="Spore_III_AE"/>
    <property type="match status" value="1"/>
</dbReference>